<evidence type="ECO:0000256" key="12">
    <source>
        <dbReference type="HAMAP-Rule" id="MF_01576"/>
    </source>
</evidence>
<keyword evidence="3 12" id="KW-0554">One-carbon metabolism</keyword>
<dbReference type="EC" id="3.5.4.9" evidence="12"/>
<dbReference type="InterPro" id="IPR020630">
    <property type="entry name" value="THF_DH/CycHdrlase_cat_dom"/>
</dbReference>
<comment type="subunit">
    <text evidence="2 12">Homodimer.</text>
</comment>
<sequence length="298" mass="31632">MNEQADAPVILKGKPVADLILENCRQRVRQIVDATGVQPCLATVLTGSDPASQKYVDRKAKLCQDLGMKSIKVTFPETTTTEELVAKTRELAEDPAVHGILLQHPMPGQIDERAAFEAIGPAKDVDGVTFYSFGTMTYGLAGFDSATPGGIMRLIRHYKVPVEGRHAVVIGRSVILGKPMAMLLLDANATVTICHSRTTNLPEVVRQADIVVAAVGKPNFVKGDWIKPGAVILDAGFNPGPKGNVGDVDYDDCLPRSGMITPVPGGVGPMTLAVLMEQTVTGAARQLGVETAREPAAV</sequence>
<dbReference type="SUPFAM" id="SSF53223">
    <property type="entry name" value="Aminoacid dehydrogenase-like, N-terminal domain"/>
    <property type="match status" value="1"/>
</dbReference>
<accession>A0A518BWH2</accession>
<dbReference type="GO" id="GO:0004488">
    <property type="term" value="F:methylenetetrahydrofolate dehydrogenase (NADP+) activity"/>
    <property type="evidence" value="ECO:0007669"/>
    <property type="project" value="UniProtKB-UniRule"/>
</dbReference>
<dbReference type="Gene3D" id="3.40.50.720">
    <property type="entry name" value="NAD(P)-binding Rossmann-like Domain"/>
    <property type="match status" value="1"/>
</dbReference>
<comment type="pathway">
    <text evidence="1 12">One-carbon metabolism; tetrahydrofolate interconversion.</text>
</comment>
<dbReference type="FunFam" id="3.40.50.10860:FF:000005">
    <property type="entry name" value="C-1-tetrahydrofolate synthase, cytoplasmic, putative"/>
    <property type="match status" value="1"/>
</dbReference>
<keyword evidence="16" id="KW-1185">Reference proteome</keyword>
<dbReference type="KEGG" id="mcad:Pan265_11600"/>
<dbReference type="InterPro" id="IPR020631">
    <property type="entry name" value="THF_DH/CycHdrlase_NAD-bd_dom"/>
</dbReference>
<comment type="catalytic activity">
    <reaction evidence="12">
        <text>(6R)-5,10-methenyltetrahydrofolate + H2O = (6R)-10-formyltetrahydrofolate + H(+)</text>
        <dbReference type="Rhea" id="RHEA:23700"/>
        <dbReference type="ChEBI" id="CHEBI:15377"/>
        <dbReference type="ChEBI" id="CHEBI:15378"/>
        <dbReference type="ChEBI" id="CHEBI:57455"/>
        <dbReference type="ChEBI" id="CHEBI:195366"/>
        <dbReference type="EC" id="3.5.4.9"/>
    </reaction>
</comment>
<keyword evidence="6 12" id="KW-0378">Hydrolase</keyword>
<dbReference type="InterPro" id="IPR046346">
    <property type="entry name" value="Aminoacid_DH-like_N_sf"/>
</dbReference>
<dbReference type="GO" id="GO:0000105">
    <property type="term" value="P:L-histidine biosynthetic process"/>
    <property type="evidence" value="ECO:0007669"/>
    <property type="project" value="UniProtKB-KW"/>
</dbReference>
<dbReference type="Proteomes" id="UP000320386">
    <property type="component" value="Chromosome"/>
</dbReference>
<gene>
    <name evidence="12 15" type="primary">folD</name>
    <name evidence="15" type="ORF">Pan265_11600</name>
</gene>
<dbReference type="InterPro" id="IPR000672">
    <property type="entry name" value="THF_DH/CycHdrlase"/>
</dbReference>
<dbReference type="HAMAP" id="MF_01576">
    <property type="entry name" value="THF_DHG_CYH"/>
    <property type="match status" value="1"/>
</dbReference>
<dbReference type="PANTHER" id="PTHR48099">
    <property type="entry name" value="C-1-TETRAHYDROFOLATE SYNTHASE, CYTOPLASMIC-RELATED"/>
    <property type="match status" value="1"/>
</dbReference>
<evidence type="ECO:0000256" key="10">
    <source>
        <dbReference type="ARBA" id="ARBA00023167"/>
    </source>
</evidence>
<organism evidence="15 16">
    <name type="scientific">Mucisphaera calidilacus</name>
    <dbReference type="NCBI Taxonomy" id="2527982"/>
    <lineage>
        <taxon>Bacteria</taxon>
        <taxon>Pseudomonadati</taxon>
        <taxon>Planctomycetota</taxon>
        <taxon>Phycisphaerae</taxon>
        <taxon>Phycisphaerales</taxon>
        <taxon>Phycisphaeraceae</taxon>
        <taxon>Mucisphaera</taxon>
    </lineage>
</organism>
<feature type="binding site" evidence="12">
    <location>
        <begin position="171"/>
        <end position="173"/>
    </location>
    <ligand>
        <name>NADP(+)</name>
        <dbReference type="ChEBI" id="CHEBI:58349"/>
    </ligand>
</feature>
<keyword evidence="7 12" id="KW-0521">NADP</keyword>
<evidence type="ECO:0000259" key="14">
    <source>
        <dbReference type="Pfam" id="PF02882"/>
    </source>
</evidence>
<protein>
    <recommendedName>
        <fullName evidence="12">Bifunctional protein FolD</fullName>
    </recommendedName>
    <domain>
        <recommendedName>
            <fullName evidence="12">Methylenetetrahydrofolate dehydrogenase</fullName>
            <ecNumber evidence="12">1.5.1.5</ecNumber>
        </recommendedName>
    </domain>
    <domain>
        <recommendedName>
            <fullName evidence="12">Methenyltetrahydrofolate cyclohydrolase</fullName>
            <ecNumber evidence="12">3.5.4.9</ecNumber>
        </recommendedName>
    </domain>
</protein>
<dbReference type="OrthoDB" id="9803580at2"/>
<dbReference type="GO" id="GO:0005829">
    <property type="term" value="C:cytosol"/>
    <property type="evidence" value="ECO:0007669"/>
    <property type="project" value="TreeGrafter"/>
</dbReference>
<evidence type="ECO:0000256" key="3">
    <source>
        <dbReference type="ARBA" id="ARBA00022563"/>
    </source>
</evidence>
<dbReference type="Pfam" id="PF02882">
    <property type="entry name" value="THF_DHG_CYH_C"/>
    <property type="match status" value="1"/>
</dbReference>
<dbReference type="CDD" id="cd01080">
    <property type="entry name" value="NAD_bind_m-THF_DH_Cyclohyd"/>
    <property type="match status" value="1"/>
</dbReference>
<keyword evidence="8 12" id="KW-0560">Oxidoreductase</keyword>
<proteinExistence type="inferred from homology"/>
<evidence type="ECO:0000256" key="9">
    <source>
        <dbReference type="ARBA" id="ARBA00023102"/>
    </source>
</evidence>
<dbReference type="GO" id="GO:0004477">
    <property type="term" value="F:methenyltetrahydrofolate cyclohydrolase activity"/>
    <property type="evidence" value="ECO:0007669"/>
    <property type="project" value="UniProtKB-UniRule"/>
</dbReference>
<keyword evidence="4 12" id="KW-0028">Amino-acid biosynthesis</keyword>
<dbReference type="GO" id="GO:0006164">
    <property type="term" value="P:purine nucleotide biosynthetic process"/>
    <property type="evidence" value="ECO:0007669"/>
    <property type="project" value="UniProtKB-KW"/>
</dbReference>
<keyword evidence="10 12" id="KW-0486">Methionine biosynthesis</keyword>
<evidence type="ECO:0000256" key="2">
    <source>
        <dbReference type="ARBA" id="ARBA00011738"/>
    </source>
</evidence>
<evidence type="ECO:0000256" key="6">
    <source>
        <dbReference type="ARBA" id="ARBA00022801"/>
    </source>
</evidence>
<dbReference type="Gene3D" id="3.40.50.10860">
    <property type="entry name" value="Leucine Dehydrogenase, chain A, domain 1"/>
    <property type="match status" value="1"/>
</dbReference>
<dbReference type="Pfam" id="PF00763">
    <property type="entry name" value="THF_DHG_CYH"/>
    <property type="match status" value="1"/>
</dbReference>
<name>A0A518BWH2_9BACT</name>
<dbReference type="AlphaFoldDB" id="A0A518BWH2"/>
<dbReference type="RefSeq" id="WP_145445465.1">
    <property type="nucleotide sequence ID" value="NZ_CP036280.1"/>
</dbReference>
<comment type="similarity">
    <text evidence="12">Belongs to the tetrahydrofolate dehydrogenase/cyclohydrolase family.</text>
</comment>
<dbReference type="PANTHER" id="PTHR48099:SF5">
    <property type="entry name" value="C-1-TETRAHYDROFOLATE SYNTHASE, CYTOPLASMIC"/>
    <property type="match status" value="1"/>
</dbReference>
<comment type="function">
    <text evidence="12">Catalyzes the oxidation of 5,10-methylenetetrahydrofolate to 5,10-methenyltetrahydrofolate and then the hydrolysis of 5,10-methenyltetrahydrofolate to 10-formyltetrahydrofolate.</text>
</comment>
<evidence type="ECO:0000256" key="7">
    <source>
        <dbReference type="ARBA" id="ARBA00022857"/>
    </source>
</evidence>
<dbReference type="GO" id="GO:0035999">
    <property type="term" value="P:tetrahydrofolate interconversion"/>
    <property type="evidence" value="ECO:0007669"/>
    <property type="project" value="UniProtKB-UniRule"/>
</dbReference>
<reference evidence="15 16" key="1">
    <citation type="submission" date="2019-02" db="EMBL/GenBank/DDBJ databases">
        <title>Deep-cultivation of Planctomycetes and their phenomic and genomic characterization uncovers novel biology.</title>
        <authorList>
            <person name="Wiegand S."/>
            <person name="Jogler M."/>
            <person name="Boedeker C."/>
            <person name="Pinto D."/>
            <person name="Vollmers J."/>
            <person name="Rivas-Marin E."/>
            <person name="Kohn T."/>
            <person name="Peeters S.H."/>
            <person name="Heuer A."/>
            <person name="Rast P."/>
            <person name="Oberbeckmann S."/>
            <person name="Bunk B."/>
            <person name="Jeske O."/>
            <person name="Meyerdierks A."/>
            <person name="Storesund J.E."/>
            <person name="Kallscheuer N."/>
            <person name="Luecker S."/>
            <person name="Lage O.M."/>
            <person name="Pohl T."/>
            <person name="Merkel B.J."/>
            <person name="Hornburger P."/>
            <person name="Mueller R.-W."/>
            <person name="Bruemmer F."/>
            <person name="Labrenz M."/>
            <person name="Spormann A.M."/>
            <person name="Op den Camp H."/>
            <person name="Overmann J."/>
            <person name="Amann R."/>
            <person name="Jetten M.S.M."/>
            <person name="Mascher T."/>
            <person name="Medema M.H."/>
            <person name="Devos D.P."/>
            <person name="Kaster A.-K."/>
            <person name="Ovreas L."/>
            <person name="Rohde M."/>
            <person name="Galperin M.Y."/>
            <person name="Jogler C."/>
        </authorList>
    </citation>
    <scope>NUCLEOTIDE SEQUENCE [LARGE SCALE GENOMIC DNA]</scope>
    <source>
        <strain evidence="15 16">Pan265</strain>
    </source>
</reference>
<evidence type="ECO:0000256" key="5">
    <source>
        <dbReference type="ARBA" id="ARBA00022755"/>
    </source>
</evidence>
<evidence type="ECO:0000256" key="11">
    <source>
        <dbReference type="ARBA" id="ARBA00023268"/>
    </source>
</evidence>
<dbReference type="SUPFAM" id="SSF51735">
    <property type="entry name" value="NAD(P)-binding Rossmann-fold domains"/>
    <property type="match status" value="1"/>
</dbReference>
<evidence type="ECO:0000256" key="1">
    <source>
        <dbReference type="ARBA" id="ARBA00004777"/>
    </source>
</evidence>
<evidence type="ECO:0000256" key="8">
    <source>
        <dbReference type="ARBA" id="ARBA00023002"/>
    </source>
</evidence>
<evidence type="ECO:0000313" key="15">
    <source>
        <dbReference type="EMBL" id="QDU71311.1"/>
    </source>
</evidence>
<evidence type="ECO:0000256" key="4">
    <source>
        <dbReference type="ARBA" id="ARBA00022605"/>
    </source>
</evidence>
<dbReference type="InterPro" id="IPR036291">
    <property type="entry name" value="NAD(P)-bd_dom_sf"/>
</dbReference>
<feature type="domain" description="Tetrahydrofolate dehydrogenase/cyclohydrolase NAD(P)-binding" evidence="14">
    <location>
        <begin position="145"/>
        <end position="286"/>
    </location>
</feature>
<comment type="catalytic activity">
    <reaction evidence="12">
        <text>(6R)-5,10-methylene-5,6,7,8-tetrahydrofolate + NADP(+) = (6R)-5,10-methenyltetrahydrofolate + NADPH</text>
        <dbReference type="Rhea" id="RHEA:22812"/>
        <dbReference type="ChEBI" id="CHEBI:15636"/>
        <dbReference type="ChEBI" id="CHEBI:57455"/>
        <dbReference type="ChEBI" id="CHEBI:57783"/>
        <dbReference type="ChEBI" id="CHEBI:58349"/>
        <dbReference type="EC" id="1.5.1.5"/>
    </reaction>
</comment>
<dbReference type="GO" id="GO:0009086">
    <property type="term" value="P:methionine biosynthetic process"/>
    <property type="evidence" value="ECO:0007669"/>
    <property type="project" value="UniProtKB-KW"/>
</dbReference>
<keyword evidence="11 12" id="KW-0511">Multifunctional enzyme</keyword>
<evidence type="ECO:0000259" key="13">
    <source>
        <dbReference type="Pfam" id="PF00763"/>
    </source>
</evidence>
<dbReference type="PRINTS" id="PR00085">
    <property type="entry name" value="THFDHDRGNASE"/>
</dbReference>
<dbReference type="EMBL" id="CP036280">
    <property type="protein sequence ID" value="QDU71311.1"/>
    <property type="molecule type" value="Genomic_DNA"/>
</dbReference>
<comment type="caution">
    <text evidence="12">Lacks conserved residue(s) required for the propagation of feature annotation.</text>
</comment>
<feature type="domain" description="Tetrahydrofolate dehydrogenase/cyclohydrolase catalytic" evidence="13">
    <location>
        <begin position="11"/>
        <end position="126"/>
    </location>
</feature>
<dbReference type="UniPathway" id="UPA00193"/>
<keyword evidence="9 12" id="KW-0368">Histidine biosynthesis</keyword>
<dbReference type="FunFam" id="3.40.50.720:FF:000094">
    <property type="entry name" value="Bifunctional protein FolD"/>
    <property type="match status" value="1"/>
</dbReference>
<keyword evidence="5 12" id="KW-0658">Purine biosynthesis</keyword>
<evidence type="ECO:0000313" key="16">
    <source>
        <dbReference type="Proteomes" id="UP000320386"/>
    </source>
</evidence>
<dbReference type="EC" id="1.5.1.5" evidence="12"/>